<evidence type="ECO:0000256" key="13">
    <source>
        <dbReference type="ARBA" id="ARBA00023026"/>
    </source>
</evidence>
<dbReference type="CDD" id="cd17546">
    <property type="entry name" value="REC_hyHK_CKI1_RcsC-like"/>
    <property type="match status" value="1"/>
</dbReference>
<evidence type="ECO:0000256" key="3">
    <source>
        <dbReference type="ARBA" id="ARBA00012438"/>
    </source>
</evidence>
<dbReference type="Pfam" id="PF00072">
    <property type="entry name" value="Response_reg"/>
    <property type="match status" value="1"/>
</dbReference>
<dbReference type="Proteomes" id="UP000261931">
    <property type="component" value="Unassembled WGS sequence"/>
</dbReference>
<dbReference type="InterPro" id="IPR001610">
    <property type="entry name" value="PAC"/>
</dbReference>
<accession>A0A372EGN3</accession>
<dbReference type="SUPFAM" id="SSF55785">
    <property type="entry name" value="PYP-like sensor domain (PAS domain)"/>
    <property type="match status" value="2"/>
</dbReference>
<dbReference type="PROSITE" id="PS50839">
    <property type="entry name" value="CHASE"/>
    <property type="match status" value="1"/>
</dbReference>
<evidence type="ECO:0000256" key="5">
    <source>
        <dbReference type="ARBA" id="ARBA00022679"/>
    </source>
</evidence>
<dbReference type="NCBIfam" id="TIGR00229">
    <property type="entry name" value="sensory_box"/>
    <property type="match status" value="1"/>
</dbReference>
<dbReference type="Pfam" id="PF01627">
    <property type="entry name" value="Hpt"/>
    <property type="match status" value="1"/>
</dbReference>
<dbReference type="AlphaFoldDB" id="A0A372EGN3"/>
<dbReference type="Gene3D" id="3.30.450.20">
    <property type="entry name" value="PAS domain"/>
    <property type="match status" value="2"/>
</dbReference>
<evidence type="ECO:0000256" key="15">
    <source>
        <dbReference type="ARBA" id="ARBA00058004"/>
    </source>
</evidence>
<dbReference type="InterPro" id="IPR000700">
    <property type="entry name" value="PAS-assoc_C"/>
</dbReference>
<evidence type="ECO:0000256" key="20">
    <source>
        <dbReference type="SAM" id="MobiDB-lite"/>
    </source>
</evidence>
<dbReference type="GO" id="GO:0005524">
    <property type="term" value="F:ATP binding"/>
    <property type="evidence" value="ECO:0007669"/>
    <property type="project" value="UniProtKB-KW"/>
</dbReference>
<dbReference type="InterPro" id="IPR003661">
    <property type="entry name" value="HisK_dim/P_dom"/>
</dbReference>
<dbReference type="SMART" id="SM00086">
    <property type="entry name" value="PAC"/>
    <property type="match status" value="2"/>
</dbReference>
<dbReference type="InterPro" id="IPR011006">
    <property type="entry name" value="CheY-like_superfamily"/>
</dbReference>
<evidence type="ECO:0000256" key="17">
    <source>
        <dbReference type="ARBA" id="ARBA00068150"/>
    </source>
</evidence>
<evidence type="ECO:0000256" key="11">
    <source>
        <dbReference type="ARBA" id="ARBA00022989"/>
    </source>
</evidence>
<sequence>MRAQFEAQSRELADAITGRLALVEYGLRGARGVAEQAGESGLTAADFRAYMSSRDLEREFPGVRGFGFMRRLPPGTDDAYLRLRQQLGVADTPIRGQNPNPGERIVIELVEPLSRNHQAVGLDIAAEPLRRDIAVAAVRRNRPLMSRPTTLVQAPGARAFVVMLPVFRRGMPNDGPEARDAAAYGWVYAPIVLDDLIVGLPLREQLISLTLTDISEPELAEPFFSTAALGEAPSAGALSQALLRVPFGRSWAIHTEARPSFASQFHLPSPRSLAWTGALGTLLMAALHGLWLNLRRRHRQAAELNARLEDRVAERTRSLEDTERFLRTVLDAVPSMISYWDRDQVNRAANRANLHWRQPEGGTMVGLRVKDTLDEATYARLQPRIEAVLDGRQQTFEVTVRTPATGEPRELRLTYLPDARDGMVHGWYAVVDDVTERNRNRRELESALTLQATERLRLQSILQGTNAGTWEWNMLTGDARFNERWAQMLGHDYDVLRPSHVRAWRDHVHPEDLKLARERLRRHIDGELPFYECEVRMRHADGHWVWVLDRGQVQTRNEDGEPEWMYGTSQDISESKAIEQSLREATRAAEAASQSKSAFLANMSHEIRTPLNAVLGVAHLLGDTPLDATQRALLENAQTAGRSLLGIVNDVLDLAKIEAGEMRLADEAFALGGLLREVESVYALPAREKGLSLSLFVPQDMPAYVMGDAARLRQALVNLVGNAIKFTQQGGVVISAEVLSGGGGPQLRLSVRDSGIGIPPEVQARLFQPFTQADETTTRRFGGTGLGLSIVRRLVALMGGEVGLNSEPGQGSEFWLRVALRPAKASDLPLPAPPPAASDSSGLAGLAVLLVDDSEINLDIARRMLERQGARVQTCGDGEQALGWLRASPAAFDVVLMDVQMPVMDGLEATNRIRNELRLVDLPVIALTAGALADERRRALQAGFSNFLAKPIDPEELIEAVRRAASARGASTPHAPAVPRPVPAAPGPVAPRTPAGDWPTIEGIDAGAARRQLGGDLSLFQRLLARLLAEHGDWAALPPEAADRWDSGARVAWRARAHRLRGSAGVLGAMPLSRAATALETSLAPGGEPAPAGPALAAVRAAFEALRAAVPAEAPRPAPLATPGPDADAPALAAQLERLAEQLATQDLDGVETFEACRAALEVHFGAARVAALAAAIDGLDFATARRLLNGTSA</sequence>
<evidence type="ECO:0000256" key="18">
    <source>
        <dbReference type="ARBA" id="ARBA00070152"/>
    </source>
</evidence>
<evidence type="ECO:0000313" key="25">
    <source>
        <dbReference type="EMBL" id="RFP77464.1"/>
    </source>
</evidence>
<dbReference type="Pfam" id="PF08448">
    <property type="entry name" value="PAS_4"/>
    <property type="match status" value="1"/>
</dbReference>
<dbReference type="PROSITE" id="PS50109">
    <property type="entry name" value="HIS_KIN"/>
    <property type="match status" value="1"/>
</dbReference>
<evidence type="ECO:0000256" key="8">
    <source>
        <dbReference type="ARBA" id="ARBA00022741"/>
    </source>
</evidence>
<dbReference type="SMART" id="SM00388">
    <property type="entry name" value="HisKA"/>
    <property type="match status" value="1"/>
</dbReference>
<evidence type="ECO:0000256" key="6">
    <source>
        <dbReference type="ARBA" id="ARBA00022692"/>
    </source>
</evidence>
<keyword evidence="9" id="KW-0418">Kinase</keyword>
<feature type="region of interest" description="Disordered" evidence="20">
    <location>
        <begin position="968"/>
        <end position="995"/>
    </location>
</feature>
<dbReference type="SMART" id="SM00091">
    <property type="entry name" value="PAS"/>
    <property type="match status" value="2"/>
</dbReference>
<evidence type="ECO:0000256" key="9">
    <source>
        <dbReference type="ARBA" id="ARBA00022777"/>
    </source>
</evidence>
<dbReference type="Gene3D" id="1.10.287.130">
    <property type="match status" value="1"/>
</dbReference>
<dbReference type="FunFam" id="3.30.565.10:FF:000010">
    <property type="entry name" value="Sensor histidine kinase RcsC"/>
    <property type="match status" value="1"/>
</dbReference>
<feature type="domain" description="Histidine kinase" evidence="21">
    <location>
        <begin position="602"/>
        <end position="822"/>
    </location>
</feature>
<comment type="subunit">
    <text evidence="16">At low DSF concentrations, interacts with RpfF.</text>
</comment>
<dbReference type="SUPFAM" id="SSF47384">
    <property type="entry name" value="Homodimeric domain of signal transducing histidine kinase"/>
    <property type="match status" value="1"/>
</dbReference>
<gene>
    <name evidence="25" type="ORF">DY262_17080</name>
</gene>
<dbReference type="CDD" id="cd16922">
    <property type="entry name" value="HATPase_EvgS-ArcB-TorS-like"/>
    <property type="match status" value="1"/>
</dbReference>
<keyword evidence="8" id="KW-0547">Nucleotide-binding</keyword>
<dbReference type="SMART" id="SM00448">
    <property type="entry name" value="REC"/>
    <property type="match status" value="1"/>
</dbReference>
<dbReference type="GO" id="GO:0000155">
    <property type="term" value="F:phosphorelay sensor kinase activity"/>
    <property type="evidence" value="ECO:0007669"/>
    <property type="project" value="InterPro"/>
</dbReference>
<keyword evidence="26" id="KW-1185">Reference proteome</keyword>
<dbReference type="SMART" id="SM00387">
    <property type="entry name" value="HATPase_c"/>
    <property type="match status" value="1"/>
</dbReference>
<comment type="subcellular location">
    <subcellularLocation>
        <location evidence="2">Membrane</location>
    </subcellularLocation>
</comment>
<evidence type="ECO:0000259" key="23">
    <source>
        <dbReference type="PROSITE" id="PS50113"/>
    </source>
</evidence>
<feature type="compositionally biased region" description="Pro residues" evidence="20">
    <location>
        <begin position="976"/>
        <end position="991"/>
    </location>
</feature>
<keyword evidence="4 19" id="KW-0597">Phosphoprotein</keyword>
<dbReference type="PRINTS" id="PR00344">
    <property type="entry name" value="BCTRLSENSOR"/>
</dbReference>
<dbReference type="InterPro" id="IPR036641">
    <property type="entry name" value="HPT_dom_sf"/>
</dbReference>
<dbReference type="EC" id="2.7.13.3" evidence="3"/>
<dbReference type="InterPro" id="IPR035965">
    <property type="entry name" value="PAS-like_dom_sf"/>
</dbReference>
<dbReference type="PANTHER" id="PTHR45339">
    <property type="entry name" value="HYBRID SIGNAL TRANSDUCTION HISTIDINE KINASE J"/>
    <property type="match status" value="1"/>
</dbReference>
<dbReference type="GO" id="GO:0005886">
    <property type="term" value="C:plasma membrane"/>
    <property type="evidence" value="ECO:0007669"/>
    <property type="project" value="UniProtKB-SubCell"/>
</dbReference>
<evidence type="ECO:0000256" key="1">
    <source>
        <dbReference type="ARBA" id="ARBA00000085"/>
    </source>
</evidence>
<dbReference type="CDD" id="cd00082">
    <property type="entry name" value="HisKA"/>
    <property type="match status" value="1"/>
</dbReference>
<dbReference type="InterPro" id="IPR004358">
    <property type="entry name" value="Sig_transdc_His_kin-like_C"/>
</dbReference>
<dbReference type="InterPro" id="IPR036097">
    <property type="entry name" value="HisK_dim/P_sf"/>
</dbReference>
<evidence type="ECO:0000313" key="26">
    <source>
        <dbReference type="Proteomes" id="UP000261931"/>
    </source>
</evidence>
<comment type="caution">
    <text evidence="25">The sequence shown here is derived from an EMBL/GenBank/DDBJ whole genome shotgun (WGS) entry which is preliminary data.</text>
</comment>
<keyword evidence="14" id="KW-0472">Membrane</keyword>
<evidence type="ECO:0000256" key="7">
    <source>
        <dbReference type="ARBA" id="ARBA00022729"/>
    </source>
</evidence>
<evidence type="ECO:0000256" key="2">
    <source>
        <dbReference type="ARBA" id="ARBA00004370"/>
    </source>
</evidence>
<dbReference type="PROSITE" id="PS50113">
    <property type="entry name" value="PAC"/>
    <property type="match status" value="1"/>
</dbReference>
<proteinExistence type="predicted"/>
<keyword evidence="7" id="KW-0732">Signal</keyword>
<evidence type="ECO:0000256" key="12">
    <source>
        <dbReference type="ARBA" id="ARBA00023012"/>
    </source>
</evidence>
<organism evidence="25 26">
    <name type="scientific">Hydrogenophaga borbori</name>
    <dbReference type="NCBI Taxonomy" id="2294117"/>
    <lineage>
        <taxon>Bacteria</taxon>
        <taxon>Pseudomonadati</taxon>
        <taxon>Pseudomonadota</taxon>
        <taxon>Betaproteobacteria</taxon>
        <taxon>Burkholderiales</taxon>
        <taxon>Comamonadaceae</taxon>
        <taxon>Hydrogenophaga</taxon>
    </lineage>
</organism>
<dbReference type="SUPFAM" id="SSF55874">
    <property type="entry name" value="ATPase domain of HSP90 chaperone/DNA topoisomerase II/histidine kinase"/>
    <property type="match status" value="1"/>
</dbReference>
<dbReference type="Pfam" id="PF03924">
    <property type="entry name" value="CHASE"/>
    <property type="match status" value="1"/>
</dbReference>
<feature type="domain" description="Response regulatory" evidence="22">
    <location>
        <begin position="847"/>
        <end position="965"/>
    </location>
</feature>
<dbReference type="SMART" id="SM01079">
    <property type="entry name" value="CHASE"/>
    <property type="match status" value="1"/>
</dbReference>
<dbReference type="InterPro" id="IPR013656">
    <property type="entry name" value="PAS_4"/>
</dbReference>
<keyword evidence="13" id="KW-0843">Virulence</keyword>
<dbReference type="InterPro" id="IPR013655">
    <property type="entry name" value="PAS_fold_3"/>
</dbReference>
<evidence type="ECO:0000259" key="24">
    <source>
        <dbReference type="PROSITE" id="PS50839"/>
    </source>
</evidence>
<dbReference type="Gene3D" id="3.30.565.10">
    <property type="entry name" value="Histidine kinase-like ATPase, C-terminal domain"/>
    <property type="match status" value="1"/>
</dbReference>
<evidence type="ECO:0000256" key="19">
    <source>
        <dbReference type="PROSITE-ProRule" id="PRU00169"/>
    </source>
</evidence>
<feature type="modified residue" description="4-aspartylphosphate" evidence="19">
    <location>
        <position position="898"/>
    </location>
</feature>
<comment type="catalytic activity">
    <reaction evidence="1">
        <text>ATP + protein L-histidine = ADP + protein N-phospho-L-histidine.</text>
        <dbReference type="EC" id="2.7.13.3"/>
    </reaction>
</comment>
<comment type="function">
    <text evidence="15">Member of the two-component regulatory system BvgS/BvgA. Phosphorylates BvgA via a four-step phosphorelay in response to environmental signals.</text>
</comment>
<dbReference type="Gene3D" id="3.40.50.2300">
    <property type="match status" value="1"/>
</dbReference>
<dbReference type="EMBL" id="QVLS01000011">
    <property type="protein sequence ID" value="RFP77464.1"/>
    <property type="molecule type" value="Genomic_DNA"/>
</dbReference>
<dbReference type="Pfam" id="PF00512">
    <property type="entry name" value="HisKA"/>
    <property type="match status" value="1"/>
</dbReference>
<dbReference type="SUPFAM" id="SSF52172">
    <property type="entry name" value="CheY-like"/>
    <property type="match status" value="1"/>
</dbReference>
<keyword evidence="10" id="KW-0067">ATP-binding</keyword>
<dbReference type="Gene3D" id="1.20.120.160">
    <property type="entry name" value="HPT domain"/>
    <property type="match status" value="1"/>
</dbReference>
<feature type="domain" description="PAC" evidence="23">
    <location>
        <begin position="531"/>
        <end position="584"/>
    </location>
</feature>
<feature type="domain" description="CHASE" evidence="24">
    <location>
        <begin position="38"/>
        <end position="197"/>
    </location>
</feature>
<evidence type="ECO:0000256" key="4">
    <source>
        <dbReference type="ARBA" id="ARBA00022553"/>
    </source>
</evidence>
<evidence type="ECO:0000259" key="22">
    <source>
        <dbReference type="PROSITE" id="PS50110"/>
    </source>
</evidence>
<keyword evidence="12" id="KW-0902">Two-component regulatory system</keyword>
<evidence type="ECO:0000256" key="10">
    <source>
        <dbReference type="ARBA" id="ARBA00022840"/>
    </source>
</evidence>
<evidence type="ECO:0000259" key="21">
    <source>
        <dbReference type="PROSITE" id="PS50109"/>
    </source>
</evidence>
<dbReference type="Pfam" id="PF08447">
    <property type="entry name" value="PAS_3"/>
    <property type="match status" value="1"/>
</dbReference>
<dbReference type="PANTHER" id="PTHR45339:SF5">
    <property type="entry name" value="HISTIDINE KINASE"/>
    <property type="match status" value="1"/>
</dbReference>
<dbReference type="CDD" id="cd00130">
    <property type="entry name" value="PAS"/>
    <property type="match status" value="1"/>
</dbReference>
<dbReference type="InterPro" id="IPR006189">
    <property type="entry name" value="CHASE_dom"/>
</dbReference>
<keyword evidence="6" id="KW-0812">Transmembrane</keyword>
<dbReference type="Gene3D" id="3.30.450.350">
    <property type="entry name" value="CHASE domain"/>
    <property type="match status" value="1"/>
</dbReference>
<dbReference type="PROSITE" id="PS50110">
    <property type="entry name" value="RESPONSE_REGULATORY"/>
    <property type="match status" value="1"/>
</dbReference>
<name>A0A372EGN3_9BURK</name>
<dbReference type="InterPro" id="IPR003594">
    <property type="entry name" value="HATPase_dom"/>
</dbReference>
<dbReference type="SUPFAM" id="SSF47226">
    <property type="entry name" value="Histidine-containing phosphotransfer domain, HPT domain"/>
    <property type="match status" value="1"/>
</dbReference>
<evidence type="ECO:0000256" key="16">
    <source>
        <dbReference type="ARBA" id="ARBA00064003"/>
    </source>
</evidence>
<dbReference type="InterPro" id="IPR008207">
    <property type="entry name" value="Sig_transdc_His_kin_Hpt_dom"/>
</dbReference>
<reference evidence="25 26" key="1">
    <citation type="submission" date="2018-08" db="EMBL/GenBank/DDBJ databases">
        <title>Hydrogenophaga sp. LA-38 isolated from sludge.</title>
        <authorList>
            <person name="Im W.-T."/>
        </authorList>
    </citation>
    <scope>NUCLEOTIDE SEQUENCE [LARGE SCALE GENOMIC DNA]</scope>
    <source>
        <strain evidence="25 26">LA-38</strain>
    </source>
</reference>
<dbReference type="FunFam" id="1.10.287.130:FF:000002">
    <property type="entry name" value="Two-component osmosensing histidine kinase"/>
    <property type="match status" value="1"/>
</dbReference>
<evidence type="ECO:0000256" key="14">
    <source>
        <dbReference type="ARBA" id="ARBA00023136"/>
    </source>
</evidence>
<keyword evidence="5" id="KW-0808">Transferase</keyword>
<dbReference type="InterPro" id="IPR001789">
    <property type="entry name" value="Sig_transdc_resp-reg_receiver"/>
</dbReference>
<protein>
    <recommendedName>
        <fullName evidence="17">Sensory/regulatory protein RpfC</fullName>
        <ecNumber evidence="3">2.7.13.3</ecNumber>
    </recommendedName>
    <alternativeName>
        <fullName evidence="18">Virulence sensor protein BvgS</fullName>
    </alternativeName>
</protein>
<dbReference type="InterPro" id="IPR005467">
    <property type="entry name" value="His_kinase_dom"/>
</dbReference>
<dbReference type="InterPro" id="IPR000014">
    <property type="entry name" value="PAS"/>
</dbReference>
<dbReference type="Pfam" id="PF02518">
    <property type="entry name" value="HATPase_c"/>
    <property type="match status" value="1"/>
</dbReference>
<dbReference type="InterPro" id="IPR042240">
    <property type="entry name" value="CHASE_sf"/>
</dbReference>
<dbReference type="InterPro" id="IPR036890">
    <property type="entry name" value="HATPase_C_sf"/>
</dbReference>
<keyword evidence="11" id="KW-1133">Transmembrane helix</keyword>